<dbReference type="STRING" id="824.CGRAC_1624"/>
<keyword evidence="2 6" id="KW-0698">rRNA processing</keyword>
<organism evidence="7 8">
    <name type="scientific">Campylobacter gracilis RM3268</name>
    <dbReference type="NCBI Taxonomy" id="553220"/>
    <lineage>
        <taxon>Bacteria</taxon>
        <taxon>Pseudomonadati</taxon>
        <taxon>Campylobacterota</taxon>
        <taxon>Epsilonproteobacteria</taxon>
        <taxon>Campylobacterales</taxon>
        <taxon>Campylobacteraceae</taxon>
        <taxon>Campylobacter</taxon>
    </lineage>
</organism>
<keyword evidence="1 6" id="KW-0963">Cytoplasm</keyword>
<protein>
    <recommendedName>
        <fullName evidence="6">Ribosomal RNA small subunit methyltransferase G</fullName>
        <ecNumber evidence="6">2.1.1.-</ecNumber>
    </recommendedName>
    <alternativeName>
        <fullName evidence="6">16S rRNA 7-methylguanosine methyltransferase</fullName>
        <shortName evidence="6">16S rRNA m7G methyltransferase</shortName>
    </alternativeName>
</protein>
<proteinExistence type="inferred from homology"/>
<evidence type="ECO:0000256" key="4">
    <source>
        <dbReference type="ARBA" id="ARBA00022679"/>
    </source>
</evidence>
<evidence type="ECO:0000256" key="6">
    <source>
        <dbReference type="HAMAP-Rule" id="MF_00074"/>
    </source>
</evidence>
<keyword evidence="4 6" id="KW-0808">Transferase</keyword>
<dbReference type="EC" id="2.1.1.-" evidence="6"/>
<dbReference type="PANTHER" id="PTHR31760:SF0">
    <property type="entry name" value="S-ADENOSYL-L-METHIONINE-DEPENDENT METHYLTRANSFERASES SUPERFAMILY PROTEIN"/>
    <property type="match status" value="1"/>
</dbReference>
<dbReference type="GO" id="GO:0005829">
    <property type="term" value="C:cytosol"/>
    <property type="evidence" value="ECO:0007669"/>
    <property type="project" value="TreeGrafter"/>
</dbReference>
<gene>
    <name evidence="7" type="primary">gidB</name>
    <name evidence="6" type="synonym">rsmG</name>
    <name evidence="7" type="ORF">CAMGR0001_1810</name>
</gene>
<dbReference type="EMBL" id="ACYG01000028">
    <property type="protein sequence ID" value="EEV16794.1"/>
    <property type="molecule type" value="Genomic_DNA"/>
</dbReference>
<keyword evidence="5 6" id="KW-0949">S-adenosyl-L-methionine</keyword>
<dbReference type="RefSeq" id="WP_005872659.1">
    <property type="nucleotide sequence ID" value="NZ_ACYG01000028.1"/>
</dbReference>
<dbReference type="PANTHER" id="PTHR31760">
    <property type="entry name" value="S-ADENOSYL-L-METHIONINE-DEPENDENT METHYLTRANSFERASES SUPERFAMILY PROTEIN"/>
    <property type="match status" value="1"/>
</dbReference>
<accession>C8PKA0</accession>
<feature type="binding site" evidence="6">
    <location>
        <position position="60"/>
    </location>
    <ligand>
        <name>S-adenosyl-L-methionine</name>
        <dbReference type="ChEBI" id="CHEBI:59789"/>
    </ligand>
</feature>
<dbReference type="eggNOG" id="COG0357">
    <property type="taxonomic scope" value="Bacteria"/>
</dbReference>
<comment type="subcellular location">
    <subcellularLocation>
        <location evidence="6">Cytoplasm</location>
    </subcellularLocation>
</comment>
<dbReference type="Proteomes" id="UP000005709">
    <property type="component" value="Unassembled WGS sequence"/>
</dbReference>
<comment type="caution">
    <text evidence="7">The sequence shown here is derived from an EMBL/GenBank/DDBJ whole genome shotgun (WGS) entry which is preliminary data.</text>
</comment>
<keyword evidence="3 6" id="KW-0489">Methyltransferase</keyword>
<sequence length="192" mass="21331">MKLAPGEHFNEQVAKFKACLQKFNRVHSLTNYDDLDAVVCDSLSGVNFIPRYPRIACDIGSGAGFPGIFLALAMPLCEWHLFEPNQKKAAFLTYAKVSLALTNVKIHAERVQDGAKLRADLISSRALMSAQSLIEICRGFYNQNTTFLLYKGSGAEAEAAEFRKEFTSARCEIFSGENALKNRKFLVIKGVK</sequence>
<feature type="binding site" evidence="6">
    <location>
        <position position="65"/>
    </location>
    <ligand>
        <name>S-adenosyl-L-methionine</name>
        <dbReference type="ChEBI" id="CHEBI:59789"/>
    </ligand>
</feature>
<reference evidence="7 8" key="1">
    <citation type="submission" date="2009-07" db="EMBL/GenBank/DDBJ databases">
        <authorList>
            <person name="Madupu R."/>
            <person name="Sebastian Y."/>
            <person name="Durkin A.S."/>
            <person name="Torralba M."/>
            <person name="Methe B."/>
            <person name="Sutton G.G."/>
            <person name="Strausberg R.L."/>
            <person name="Nelson K.E."/>
        </authorList>
    </citation>
    <scope>NUCLEOTIDE SEQUENCE [LARGE SCALE GENOMIC DNA]</scope>
    <source>
        <strain evidence="7 8">RM3268</strain>
    </source>
</reference>
<dbReference type="SUPFAM" id="SSF53335">
    <property type="entry name" value="S-adenosyl-L-methionine-dependent methyltransferases"/>
    <property type="match status" value="1"/>
</dbReference>
<dbReference type="PIRSF" id="PIRSF003078">
    <property type="entry name" value="GidB"/>
    <property type="match status" value="1"/>
</dbReference>
<dbReference type="GO" id="GO:0070043">
    <property type="term" value="F:rRNA (guanine-N7-)-methyltransferase activity"/>
    <property type="evidence" value="ECO:0007669"/>
    <property type="project" value="UniProtKB-UniRule"/>
</dbReference>
<dbReference type="InterPro" id="IPR003682">
    <property type="entry name" value="rRNA_ssu_MeTfrase_G"/>
</dbReference>
<dbReference type="AlphaFoldDB" id="C8PKA0"/>
<feature type="binding site" evidence="6">
    <location>
        <begin position="111"/>
        <end position="112"/>
    </location>
    <ligand>
        <name>S-adenosyl-L-methionine</name>
        <dbReference type="ChEBI" id="CHEBI:59789"/>
    </ligand>
</feature>
<evidence type="ECO:0000313" key="8">
    <source>
        <dbReference type="Proteomes" id="UP000005709"/>
    </source>
</evidence>
<name>C8PKA0_9BACT</name>
<evidence type="ECO:0000256" key="5">
    <source>
        <dbReference type="ARBA" id="ARBA00022691"/>
    </source>
</evidence>
<comment type="similarity">
    <text evidence="6">Belongs to the methyltransferase superfamily. RNA methyltransferase RsmG family.</text>
</comment>
<dbReference type="Gene3D" id="3.40.50.150">
    <property type="entry name" value="Vaccinia Virus protein VP39"/>
    <property type="match status" value="1"/>
</dbReference>
<dbReference type="InterPro" id="IPR029063">
    <property type="entry name" value="SAM-dependent_MTases_sf"/>
</dbReference>
<evidence type="ECO:0000256" key="1">
    <source>
        <dbReference type="ARBA" id="ARBA00022490"/>
    </source>
</evidence>
<dbReference type="OrthoDB" id="9808773at2"/>
<evidence type="ECO:0000256" key="2">
    <source>
        <dbReference type="ARBA" id="ARBA00022552"/>
    </source>
</evidence>
<dbReference type="NCBIfam" id="TIGR00138">
    <property type="entry name" value="rsmG_gidB"/>
    <property type="match status" value="1"/>
</dbReference>
<dbReference type="HAMAP" id="MF_00074">
    <property type="entry name" value="16SrRNA_methyltr_G"/>
    <property type="match status" value="1"/>
</dbReference>
<evidence type="ECO:0000313" key="7">
    <source>
        <dbReference type="EMBL" id="EEV16794.1"/>
    </source>
</evidence>
<feature type="binding site" evidence="6">
    <location>
        <position position="125"/>
    </location>
    <ligand>
        <name>S-adenosyl-L-methionine</name>
        <dbReference type="ChEBI" id="CHEBI:59789"/>
    </ligand>
</feature>
<comment type="caution">
    <text evidence="6">Lacks conserved residue(s) required for the propagation of feature annotation.</text>
</comment>
<comment type="function">
    <text evidence="6">Specifically methylates the N7 position of a guanine in 16S rRNA.</text>
</comment>
<dbReference type="Pfam" id="PF02527">
    <property type="entry name" value="GidB"/>
    <property type="match status" value="1"/>
</dbReference>
<evidence type="ECO:0000256" key="3">
    <source>
        <dbReference type="ARBA" id="ARBA00022603"/>
    </source>
</evidence>
<keyword evidence="8" id="KW-1185">Reference proteome</keyword>